<comment type="caution">
    <text evidence="1">The sequence shown here is derived from an EMBL/GenBank/DDBJ whole genome shotgun (WGS) entry which is preliminary data.</text>
</comment>
<reference evidence="1" key="1">
    <citation type="submission" date="2022-08" db="EMBL/GenBank/DDBJ databases">
        <title>Genome Sequence of Lecanicillium fungicola.</title>
        <authorList>
            <person name="Buettner E."/>
        </authorList>
    </citation>
    <scope>NUCLEOTIDE SEQUENCE</scope>
    <source>
        <strain evidence="1">Babe33</strain>
    </source>
</reference>
<keyword evidence="2" id="KW-1185">Reference proteome</keyword>
<protein>
    <submittedName>
        <fullName evidence="1">Uncharacterized protein</fullName>
    </submittedName>
</protein>
<dbReference type="EMBL" id="JANJQO010000627">
    <property type="protein sequence ID" value="KAJ2976055.1"/>
    <property type="molecule type" value="Genomic_DNA"/>
</dbReference>
<proteinExistence type="predicted"/>
<accession>A0ACC1N9T2</accession>
<organism evidence="1 2">
    <name type="scientific">Zarea fungicola</name>
    <dbReference type="NCBI Taxonomy" id="93591"/>
    <lineage>
        <taxon>Eukaryota</taxon>
        <taxon>Fungi</taxon>
        <taxon>Dikarya</taxon>
        <taxon>Ascomycota</taxon>
        <taxon>Pezizomycotina</taxon>
        <taxon>Sordariomycetes</taxon>
        <taxon>Hypocreomycetidae</taxon>
        <taxon>Hypocreales</taxon>
        <taxon>Cordycipitaceae</taxon>
        <taxon>Zarea</taxon>
    </lineage>
</organism>
<gene>
    <name evidence="1" type="ORF">NQ176_g5167</name>
</gene>
<sequence>MASGQQQHNPATWDEYEGRVSPPTSLSPGNMAEEHVFEDDEEDFDEESSGRLMQRGNRRRSSVGNRLSAMADLGGVNSFRSFARSWQRAAGFAEVIPRRPSIVYNQGQPEVSDGGFGIEYSRSHVETPNVRSSLLSQRLQGISHTGVPGGSHCTEYDDTHDDLRSREGKLLDAEIAAGALLPESSSSRASIFAVPHLSSPAVIGSYSSYRSSQYGTLSSGNLRSRTSATSRRRSSVSVHEGPSLGEENAILVKEVKQGDKVVLTVDGQSTLPQSTFNAINAIIGVGMLSLPLAFKMSGWIVGLGILTITAAVAAHTANLLAKCMQHDATLITYSDLAYVSFGTRARVIISALFTMELIAANVALFILFADSLSLLFPSLFGATSWNVIGIFSTFCIVCIVVIDGLLKTESPGSLWQPAVTHTWPTNWLSLPLAYGLMASPWGAHSVFPSHLVSKIYRDMRHPHKWAKAVKATFSFSVRLQLIVLVSLNSLLMFLASIQYLLDTCLAVIGILMFGDGIGEAITSNIIKTGGFPKGLTIFMCACVAIIPLTKIPLNARPIITTADVILGLHFKPQQYSEGDAGGAWTRAVKRAAVRVAVVFVLLVISTLFPAFDSVCAFLGAALCTLISIVFPIAFYLKLFWDEIPRTERIVSLSLIVSFSIFGLVGTIWTFLPKSLVESRSGIFS</sequence>
<name>A0ACC1N9T2_9HYPO</name>
<evidence type="ECO:0000313" key="1">
    <source>
        <dbReference type="EMBL" id="KAJ2976055.1"/>
    </source>
</evidence>
<dbReference type="Proteomes" id="UP001143910">
    <property type="component" value="Unassembled WGS sequence"/>
</dbReference>
<evidence type="ECO:0000313" key="2">
    <source>
        <dbReference type="Proteomes" id="UP001143910"/>
    </source>
</evidence>